<feature type="compositionally biased region" description="Basic and acidic residues" evidence="1">
    <location>
        <begin position="34"/>
        <end position="48"/>
    </location>
</feature>
<evidence type="ECO:0000313" key="2">
    <source>
        <dbReference type="EMBL" id="KAL2621389.1"/>
    </source>
</evidence>
<organism evidence="2 3">
    <name type="scientific">Riccia fluitans</name>
    <dbReference type="NCBI Taxonomy" id="41844"/>
    <lineage>
        <taxon>Eukaryota</taxon>
        <taxon>Viridiplantae</taxon>
        <taxon>Streptophyta</taxon>
        <taxon>Embryophyta</taxon>
        <taxon>Marchantiophyta</taxon>
        <taxon>Marchantiopsida</taxon>
        <taxon>Marchantiidae</taxon>
        <taxon>Marchantiales</taxon>
        <taxon>Ricciaceae</taxon>
        <taxon>Riccia</taxon>
    </lineage>
</organism>
<dbReference type="Proteomes" id="UP001605036">
    <property type="component" value="Unassembled WGS sequence"/>
</dbReference>
<dbReference type="EMBL" id="JBHFFA010000006">
    <property type="protein sequence ID" value="KAL2621389.1"/>
    <property type="molecule type" value="Genomic_DNA"/>
</dbReference>
<keyword evidence="3" id="KW-1185">Reference proteome</keyword>
<sequence>MAAGFVQRGDTDSADREDGESPASEAAHLPRYFTRAERIRGATSPDKKLEQSELLPVVQYSNVKTIHSDVERHVQSNEAGGCAVGSEGQRFSAFSHVFIDVATGFCTDDVATSP</sequence>
<feature type="region of interest" description="Disordered" evidence="1">
    <location>
        <begin position="1"/>
        <end position="48"/>
    </location>
</feature>
<reference evidence="2 3" key="1">
    <citation type="submission" date="2024-09" db="EMBL/GenBank/DDBJ databases">
        <title>Chromosome-scale assembly of Riccia fluitans.</title>
        <authorList>
            <person name="Paukszto L."/>
            <person name="Sawicki J."/>
            <person name="Karawczyk K."/>
            <person name="Piernik-Szablinska J."/>
            <person name="Szczecinska M."/>
            <person name="Mazdziarz M."/>
        </authorList>
    </citation>
    <scope>NUCLEOTIDE SEQUENCE [LARGE SCALE GENOMIC DNA]</scope>
    <source>
        <strain evidence="2">Rf_01</strain>
        <tissue evidence="2">Aerial parts of the thallus</tissue>
    </source>
</reference>
<dbReference type="AlphaFoldDB" id="A0ABD1Y3Q2"/>
<protein>
    <submittedName>
        <fullName evidence="2">Uncharacterized protein</fullName>
    </submittedName>
</protein>
<proteinExistence type="predicted"/>
<name>A0ABD1Y3Q2_9MARC</name>
<gene>
    <name evidence="2" type="ORF">R1flu_001594</name>
</gene>
<evidence type="ECO:0000256" key="1">
    <source>
        <dbReference type="SAM" id="MobiDB-lite"/>
    </source>
</evidence>
<comment type="caution">
    <text evidence="2">The sequence shown here is derived from an EMBL/GenBank/DDBJ whole genome shotgun (WGS) entry which is preliminary data.</text>
</comment>
<evidence type="ECO:0000313" key="3">
    <source>
        <dbReference type="Proteomes" id="UP001605036"/>
    </source>
</evidence>
<accession>A0ABD1Y3Q2</accession>